<dbReference type="KEGG" id="dpl:KGM_208672"/>
<reference evidence="1 2" key="1">
    <citation type="journal article" date="2011" name="Cell">
        <title>The monarch butterfly genome yields insights into long-distance migration.</title>
        <authorList>
            <person name="Zhan S."/>
            <person name="Merlin C."/>
            <person name="Boore J.L."/>
            <person name="Reppert S.M."/>
        </authorList>
    </citation>
    <scope>NUCLEOTIDE SEQUENCE [LARGE SCALE GENOMIC DNA]</scope>
    <source>
        <strain evidence="1">F-2</strain>
    </source>
</reference>
<dbReference type="GO" id="GO:0004519">
    <property type="term" value="F:endonuclease activity"/>
    <property type="evidence" value="ECO:0007669"/>
    <property type="project" value="UniProtKB-KW"/>
</dbReference>
<dbReference type="AlphaFoldDB" id="A0A212EM56"/>
<keyword evidence="2" id="KW-1185">Reference proteome</keyword>
<dbReference type="EMBL" id="AGBW02013924">
    <property type="protein sequence ID" value="OWR42558.1"/>
    <property type="molecule type" value="Genomic_DNA"/>
</dbReference>
<gene>
    <name evidence="1" type="ORF">KGM_208672</name>
</gene>
<dbReference type="GO" id="GO:0003964">
    <property type="term" value="F:RNA-directed DNA polymerase activity"/>
    <property type="evidence" value="ECO:0007669"/>
    <property type="project" value="UniProtKB-KW"/>
</dbReference>
<sequence length="97" mass="11223">MHTTEMRMLRWAGEVTLADKVKNKYISGSFKMSPIEEKLSEACLRRYGRVKRRPENNMTRQVLSLDTGTKKRGSSFLTWMSVINKDLKEAQLDALTI</sequence>
<proteinExistence type="predicted"/>
<keyword evidence="1" id="KW-0540">Nuclease</keyword>
<accession>A0A212EM56</accession>
<keyword evidence="1" id="KW-0255">Endonuclease</keyword>
<protein>
    <submittedName>
        <fullName evidence="1">Endonuclease-reverse transcriptase HmRTE-e01</fullName>
    </submittedName>
</protein>
<dbReference type="Proteomes" id="UP000007151">
    <property type="component" value="Unassembled WGS sequence"/>
</dbReference>
<organism evidence="1 2">
    <name type="scientific">Danaus plexippus plexippus</name>
    <dbReference type="NCBI Taxonomy" id="278856"/>
    <lineage>
        <taxon>Eukaryota</taxon>
        <taxon>Metazoa</taxon>
        <taxon>Ecdysozoa</taxon>
        <taxon>Arthropoda</taxon>
        <taxon>Hexapoda</taxon>
        <taxon>Insecta</taxon>
        <taxon>Pterygota</taxon>
        <taxon>Neoptera</taxon>
        <taxon>Endopterygota</taxon>
        <taxon>Lepidoptera</taxon>
        <taxon>Glossata</taxon>
        <taxon>Ditrysia</taxon>
        <taxon>Papilionoidea</taxon>
        <taxon>Nymphalidae</taxon>
        <taxon>Danainae</taxon>
        <taxon>Danaini</taxon>
        <taxon>Danaina</taxon>
        <taxon>Danaus</taxon>
        <taxon>Danaus</taxon>
    </lineage>
</organism>
<comment type="caution">
    <text evidence="1">The sequence shown here is derived from an EMBL/GenBank/DDBJ whole genome shotgun (WGS) entry which is preliminary data.</text>
</comment>
<evidence type="ECO:0000313" key="2">
    <source>
        <dbReference type="Proteomes" id="UP000007151"/>
    </source>
</evidence>
<name>A0A212EM56_DANPL</name>
<keyword evidence="1" id="KW-0378">Hydrolase</keyword>
<dbReference type="InParanoid" id="A0A212EM56"/>
<evidence type="ECO:0000313" key="1">
    <source>
        <dbReference type="EMBL" id="OWR42558.1"/>
    </source>
</evidence>